<evidence type="ECO:0000313" key="2">
    <source>
        <dbReference type="Proteomes" id="UP001250932"/>
    </source>
</evidence>
<dbReference type="Proteomes" id="UP001250932">
    <property type="component" value="Unassembled WGS sequence"/>
</dbReference>
<evidence type="ECO:0000313" key="1">
    <source>
        <dbReference type="EMBL" id="MDT7041717.1"/>
    </source>
</evidence>
<keyword evidence="2" id="KW-1185">Reference proteome</keyword>
<sequence length="56" mass="5863">MNASIIDATLALVGALGVIATAMLMFSTSRGERFTGHMKTETSLQNHVAATVRKAA</sequence>
<dbReference type="RefSeq" id="WP_313832065.1">
    <property type="nucleotide sequence ID" value="NZ_JAQOUE010000001.1"/>
</dbReference>
<reference evidence="1 2" key="1">
    <citation type="journal article" date="2023" name="ISME J.">
        <title>Cultivation and genomic characterization of novel and ubiquitous marine nitrite-oxidizing bacteria from the Nitrospirales.</title>
        <authorList>
            <person name="Mueller A.J."/>
            <person name="Daebeler A."/>
            <person name="Herbold C.W."/>
            <person name="Kirkegaard R.H."/>
            <person name="Daims H."/>
        </authorList>
    </citation>
    <scope>NUCLEOTIDE SEQUENCE [LARGE SCALE GENOMIC DNA]</scope>
    <source>
        <strain evidence="1 2">EB</strain>
    </source>
</reference>
<proteinExistence type="predicted"/>
<name>A0ABU3K5M5_9BACT</name>
<organism evidence="1 2">
    <name type="scientific">Candidatus Nitronereus thalassa</name>
    <dbReference type="NCBI Taxonomy" id="3020898"/>
    <lineage>
        <taxon>Bacteria</taxon>
        <taxon>Pseudomonadati</taxon>
        <taxon>Nitrospirota</taxon>
        <taxon>Nitrospiria</taxon>
        <taxon>Nitrospirales</taxon>
        <taxon>Nitrospiraceae</taxon>
        <taxon>Candidatus Nitronereus</taxon>
    </lineage>
</organism>
<protein>
    <submittedName>
        <fullName evidence="1">Uncharacterized protein</fullName>
    </submittedName>
</protein>
<comment type="caution">
    <text evidence="1">The sequence shown here is derived from an EMBL/GenBank/DDBJ whole genome shotgun (WGS) entry which is preliminary data.</text>
</comment>
<gene>
    <name evidence="1" type="ORF">PPG34_05095</name>
</gene>
<accession>A0ABU3K5M5</accession>
<dbReference type="EMBL" id="JAQOUE010000001">
    <property type="protein sequence ID" value="MDT7041717.1"/>
    <property type="molecule type" value="Genomic_DNA"/>
</dbReference>